<feature type="domain" description="RWD" evidence="13">
    <location>
        <begin position="200"/>
        <end position="303"/>
    </location>
</feature>
<feature type="region of interest" description="Disordered" evidence="9">
    <location>
        <begin position="198"/>
        <end position="217"/>
    </location>
</feature>
<dbReference type="PROSITE" id="PS50222">
    <property type="entry name" value="EF_HAND_2"/>
    <property type="match status" value="2"/>
</dbReference>
<comment type="subcellular location">
    <subcellularLocation>
        <location evidence="1">Membrane</location>
        <topology evidence="1">Multi-pass membrane protein</topology>
    </subcellularLocation>
</comment>
<keyword evidence="11" id="KW-0732">Signal</keyword>
<keyword evidence="8" id="KW-0407">Ion channel</keyword>
<accession>A0A812TCS9</accession>
<dbReference type="InterPro" id="IPR016135">
    <property type="entry name" value="UBQ-conjugating_enzyme/RWD"/>
</dbReference>
<evidence type="ECO:0000256" key="4">
    <source>
        <dbReference type="ARBA" id="ARBA00022837"/>
    </source>
</evidence>
<keyword evidence="2" id="KW-0813">Transport</keyword>
<dbReference type="PANTHER" id="PTHR11537:SF254">
    <property type="entry name" value="POTASSIUM VOLTAGE-GATED CHANNEL PROTEIN SHAB"/>
    <property type="match status" value="1"/>
</dbReference>
<evidence type="ECO:0008006" key="16">
    <source>
        <dbReference type="Google" id="ProtNLM"/>
    </source>
</evidence>
<dbReference type="GO" id="GO:0008076">
    <property type="term" value="C:voltage-gated potassium channel complex"/>
    <property type="evidence" value="ECO:0007669"/>
    <property type="project" value="InterPro"/>
</dbReference>
<dbReference type="CDD" id="cd00051">
    <property type="entry name" value="EFh"/>
    <property type="match status" value="1"/>
</dbReference>
<dbReference type="SUPFAM" id="SSF47473">
    <property type="entry name" value="EF-hand"/>
    <property type="match status" value="1"/>
</dbReference>
<feature type="non-terminal residue" evidence="14">
    <location>
        <position position="1"/>
    </location>
</feature>
<keyword evidence="4" id="KW-0106">Calcium</keyword>
<dbReference type="SMART" id="SM00054">
    <property type="entry name" value="EFh"/>
    <property type="match status" value="2"/>
</dbReference>
<evidence type="ECO:0000256" key="2">
    <source>
        <dbReference type="ARBA" id="ARBA00022448"/>
    </source>
</evidence>
<feature type="region of interest" description="Disordered" evidence="9">
    <location>
        <begin position="319"/>
        <end position="356"/>
    </location>
</feature>
<protein>
    <recommendedName>
        <fullName evidence="16">Calmodulin</fullName>
    </recommendedName>
</protein>
<dbReference type="PANTHER" id="PTHR11537">
    <property type="entry name" value="VOLTAGE-GATED POTASSIUM CHANNEL"/>
    <property type="match status" value="1"/>
</dbReference>
<evidence type="ECO:0000313" key="14">
    <source>
        <dbReference type="EMBL" id="CAE7527238.1"/>
    </source>
</evidence>
<dbReference type="PROSITE" id="PS00018">
    <property type="entry name" value="EF_HAND_1"/>
    <property type="match status" value="2"/>
</dbReference>
<keyword evidence="5 10" id="KW-1133">Transmembrane helix</keyword>
<dbReference type="Pfam" id="PF13833">
    <property type="entry name" value="EF-hand_8"/>
    <property type="match status" value="1"/>
</dbReference>
<feature type="domain" description="EF-hand" evidence="12">
    <location>
        <begin position="78"/>
        <end position="113"/>
    </location>
</feature>
<gene>
    <name evidence="14" type="ORF">SNEC2469_LOCUS15123</name>
</gene>
<dbReference type="Pfam" id="PF07885">
    <property type="entry name" value="Ion_trans_2"/>
    <property type="match status" value="1"/>
</dbReference>
<dbReference type="InterPro" id="IPR013099">
    <property type="entry name" value="K_chnl_dom"/>
</dbReference>
<dbReference type="Pfam" id="PF05773">
    <property type="entry name" value="RWD"/>
    <property type="match status" value="1"/>
</dbReference>
<dbReference type="Gene3D" id="3.10.110.10">
    <property type="entry name" value="Ubiquitin Conjugating Enzyme"/>
    <property type="match status" value="1"/>
</dbReference>
<name>A0A812TCS9_9DINO</name>
<keyword evidence="3 10" id="KW-0812">Transmembrane</keyword>
<organism evidence="14 15">
    <name type="scientific">Symbiodinium necroappetens</name>
    <dbReference type="NCBI Taxonomy" id="1628268"/>
    <lineage>
        <taxon>Eukaryota</taxon>
        <taxon>Sar</taxon>
        <taxon>Alveolata</taxon>
        <taxon>Dinophyceae</taxon>
        <taxon>Suessiales</taxon>
        <taxon>Symbiodiniaceae</taxon>
        <taxon>Symbiodinium</taxon>
    </lineage>
</organism>
<dbReference type="Proteomes" id="UP000601435">
    <property type="component" value="Unassembled WGS sequence"/>
</dbReference>
<feature type="non-terminal residue" evidence="14">
    <location>
        <position position="509"/>
    </location>
</feature>
<dbReference type="InterPro" id="IPR011992">
    <property type="entry name" value="EF-hand-dom_pair"/>
</dbReference>
<feature type="region of interest" description="Disordered" evidence="9">
    <location>
        <begin position="371"/>
        <end position="450"/>
    </location>
</feature>
<dbReference type="SUPFAM" id="SSF81324">
    <property type="entry name" value="Voltage-gated potassium channels"/>
    <property type="match status" value="1"/>
</dbReference>
<reference evidence="14" key="1">
    <citation type="submission" date="2021-02" db="EMBL/GenBank/DDBJ databases">
        <authorList>
            <person name="Dougan E. K."/>
            <person name="Rhodes N."/>
            <person name="Thang M."/>
            <person name="Chan C."/>
        </authorList>
    </citation>
    <scope>NUCLEOTIDE SEQUENCE</scope>
</reference>
<evidence type="ECO:0000259" key="13">
    <source>
        <dbReference type="PROSITE" id="PS50908"/>
    </source>
</evidence>
<feature type="compositionally biased region" description="Low complexity" evidence="9">
    <location>
        <begin position="479"/>
        <end position="495"/>
    </location>
</feature>
<evidence type="ECO:0000256" key="3">
    <source>
        <dbReference type="ARBA" id="ARBA00022692"/>
    </source>
</evidence>
<feature type="region of interest" description="Disordered" evidence="9">
    <location>
        <begin position="468"/>
        <end position="509"/>
    </location>
</feature>
<dbReference type="GO" id="GO:0005249">
    <property type="term" value="F:voltage-gated potassium channel activity"/>
    <property type="evidence" value="ECO:0007669"/>
    <property type="project" value="InterPro"/>
</dbReference>
<keyword evidence="7 10" id="KW-0472">Membrane</keyword>
<evidence type="ECO:0000256" key="6">
    <source>
        <dbReference type="ARBA" id="ARBA00023065"/>
    </source>
</evidence>
<sequence length="509" mass="56932">LQHALWLCVVTMTTVGYGDYVPKTAGGYVVVSVLVIVSVLFVAMPVGIIGHEFTSCWQTRDRVLCITRARQAMVKWGYSANDVKALFEYVDMDHDGNLDLLEFIELVRQMRVGLSVERSIGLFMLFDDNQNGSINYMEFVRHVFPQEFVEEARKDVQQFQSSDKVHDALEALTAAKGPHSSTELLGRHGTVMAKPREARSGWRNPGSMLQGDPQAYRPSTPVKRYRVRLAASTGTGPTAELEVSYGRLYPSETPCLLVDKVDNLAKEAWLELTRRVVDEVDQAAGQECVFQVCSAITELLRAYHDPSAEIPLYERMQRREAEEAKQKEEAARQDREEAQKKAMEDWEKRKQAERQRLERYEEKRRAVARVGDGGGTLDFLPEDSELGTGNKATEVPPPQKETHKEILVNPKVTQSPPEPVANGDVSSRFKGGGRRRAPSDDSSDCGTLPSFSDNLSLGAFEFVVDVKEEKPPAKEPPLVEKAAPVPKAKPKISPKMSPAAPQRRFCEQL</sequence>
<dbReference type="PROSITE" id="PS50908">
    <property type="entry name" value="RWD"/>
    <property type="match status" value="1"/>
</dbReference>
<evidence type="ECO:0000256" key="11">
    <source>
        <dbReference type="SAM" id="SignalP"/>
    </source>
</evidence>
<evidence type="ECO:0000256" key="10">
    <source>
        <dbReference type="SAM" id="Phobius"/>
    </source>
</evidence>
<dbReference type="Pfam" id="PF13202">
    <property type="entry name" value="EF-hand_5"/>
    <property type="match status" value="1"/>
</dbReference>
<dbReference type="InterPro" id="IPR006575">
    <property type="entry name" value="RWD_dom"/>
</dbReference>
<keyword evidence="6" id="KW-0406">Ion transport</keyword>
<feature type="transmembrane region" description="Helical" evidence="10">
    <location>
        <begin position="28"/>
        <end position="50"/>
    </location>
</feature>
<dbReference type="InterPro" id="IPR028325">
    <property type="entry name" value="VG_K_chnl"/>
</dbReference>
<dbReference type="OrthoDB" id="26525at2759"/>
<proteinExistence type="predicted"/>
<feature type="chain" id="PRO_5032358150" description="Calmodulin" evidence="11">
    <location>
        <begin position="19"/>
        <end position="509"/>
    </location>
</feature>
<feature type="signal peptide" evidence="11">
    <location>
        <begin position="1"/>
        <end position="18"/>
    </location>
</feature>
<evidence type="ECO:0000256" key="7">
    <source>
        <dbReference type="ARBA" id="ARBA00023136"/>
    </source>
</evidence>
<evidence type="ECO:0000256" key="9">
    <source>
        <dbReference type="SAM" id="MobiDB-lite"/>
    </source>
</evidence>
<evidence type="ECO:0000259" key="12">
    <source>
        <dbReference type="PROSITE" id="PS50222"/>
    </source>
</evidence>
<dbReference type="Gene3D" id="1.10.287.70">
    <property type="match status" value="1"/>
</dbReference>
<feature type="domain" description="EF-hand" evidence="12">
    <location>
        <begin position="114"/>
        <end position="149"/>
    </location>
</feature>
<dbReference type="SUPFAM" id="SSF54495">
    <property type="entry name" value="UBC-like"/>
    <property type="match status" value="1"/>
</dbReference>
<evidence type="ECO:0000313" key="15">
    <source>
        <dbReference type="Proteomes" id="UP000601435"/>
    </source>
</evidence>
<evidence type="ECO:0000256" key="5">
    <source>
        <dbReference type="ARBA" id="ARBA00022989"/>
    </source>
</evidence>
<dbReference type="Gene3D" id="1.10.238.10">
    <property type="entry name" value="EF-hand"/>
    <property type="match status" value="1"/>
</dbReference>
<evidence type="ECO:0000256" key="8">
    <source>
        <dbReference type="ARBA" id="ARBA00023303"/>
    </source>
</evidence>
<keyword evidence="15" id="KW-1185">Reference proteome</keyword>
<dbReference type="GO" id="GO:0005509">
    <property type="term" value="F:calcium ion binding"/>
    <property type="evidence" value="ECO:0007669"/>
    <property type="project" value="InterPro"/>
</dbReference>
<comment type="caution">
    <text evidence="14">The sequence shown here is derived from an EMBL/GenBank/DDBJ whole genome shotgun (WGS) entry which is preliminary data.</text>
</comment>
<dbReference type="InterPro" id="IPR002048">
    <property type="entry name" value="EF_hand_dom"/>
</dbReference>
<dbReference type="InterPro" id="IPR018247">
    <property type="entry name" value="EF_Hand_1_Ca_BS"/>
</dbReference>
<dbReference type="GO" id="GO:0001508">
    <property type="term" value="P:action potential"/>
    <property type="evidence" value="ECO:0007669"/>
    <property type="project" value="TreeGrafter"/>
</dbReference>
<evidence type="ECO:0000256" key="1">
    <source>
        <dbReference type="ARBA" id="ARBA00004141"/>
    </source>
</evidence>
<dbReference type="EMBL" id="CAJNJA010024484">
    <property type="protein sequence ID" value="CAE7527238.1"/>
    <property type="molecule type" value="Genomic_DNA"/>
</dbReference>
<dbReference type="AlphaFoldDB" id="A0A812TCS9"/>